<dbReference type="GO" id="GO:0010498">
    <property type="term" value="P:proteasomal protein catabolic process"/>
    <property type="evidence" value="ECO:0007669"/>
    <property type="project" value="UniProtKB-UniRule"/>
</dbReference>
<reference evidence="10 11" key="1">
    <citation type="journal article" date="2014" name="PLoS Genet.">
        <title>Phylogenetically driven sequencing of extremely halophilic archaea reveals strategies for static and dynamic osmo-response.</title>
        <authorList>
            <person name="Becker E.A."/>
            <person name="Seitzer P.M."/>
            <person name="Tritt A."/>
            <person name="Larsen D."/>
            <person name="Krusor M."/>
            <person name="Yao A.I."/>
            <person name="Wu D."/>
            <person name="Madern D."/>
            <person name="Eisen J.A."/>
            <person name="Darling A.E."/>
            <person name="Facciotti M.T."/>
        </authorList>
    </citation>
    <scope>NUCLEOTIDE SEQUENCE [LARGE SCALE GENOMIC DNA]</scope>
    <source>
        <strain evidence="10 11">JCM 14848</strain>
    </source>
</reference>
<comment type="caution">
    <text evidence="10">The sequence shown here is derived from an EMBL/GenBank/DDBJ whole genome shotgun (WGS) entry which is preliminary data.</text>
</comment>
<dbReference type="PANTHER" id="PTHR11599">
    <property type="entry name" value="PROTEASOME SUBUNIT ALPHA/BETA"/>
    <property type="match status" value="1"/>
</dbReference>
<evidence type="ECO:0000256" key="5">
    <source>
        <dbReference type="HAMAP-Rule" id="MF_00289"/>
    </source>
</evidence>
<dbReference type="GO" id="GO:0005737">
    <property type="term" value="C:cytoplasm"/>
    <property type="evidence" value="ECO:0007669"/>
    <property type="project" value="UniProtKB-SubCell"/>
</dbReference>
<keyword evidence="11" id="KW-1185">Reference proteome</keyword>
<dbReference type="GO" id="GO:0019773">
    <property type="term" value="C:proteasome core complex, alpha-subunit complex"/>
    <property type="evidence" value="ECO:0007669"/>
    <property type="project" value="UniProtKB-UniRule"/>
</dbReference>
<dbReference type="Proteomes" id="UP000011513">
    <property type="component" value="Unassembled WGS sequence"/>
</dbReference>
<evidence type="ECO:0000259" key="9">
    <source>
        <dbReference type="PROSITE" id="PS00388"/>
    </source>
</evidence>
<evidence type="ECO:0000256" key="7">
    <source>
        <dbReference type="RuleBase" id="RU000552"/>
    </source>
</evidence>
<dbReference type="SUPFAM" id="SSF56235">
    <property type="entry name" value="N-terminal nucleophile aminohydrolases (Ntn hydrolases)"/>
    <property type="match status" value="1"/>
</dbReference>
<dbReference type="Gene3D" id="3.60.20.10">
    <property type="entry name" value="Glutamine Phosphoribosylpyrophosphate, subunit 1, domain 1"/>
    <property type="match status" value="1"/>
</dbReference>
<dbReference type="CDD" id="cd03756">
    <property type="entry name" value="proteasome_alpha_archeal"/>
    <property type="match status" value="1"/>
</dbReference>
<dbReference type="Pfam" id="PF10584">
    <property type="entry name" value="Proteasome_A_N"/>
    <property type="match status" value="1"/>
</dbReference>
<dbReference type="EMBL" id="AOIV01000042">
    <property type="protein sequence ID" value="ELZ26700.1"/>
    <property type="molecule type" value="Genomic_DNA"/>
</dbReference>
<name>M0CTX3_HALPD</name>
<dbReference type="GO" id="GO:0004298">
    <property type="term" value="F:threonine-type endopeptidase activity"/>
    <property type="evidence" value="ECO:0007669"/>
    <property type="project" value="InterPro"/>
</dbReference>
<protein>
    <recommendedName>
        <fullName evidence="5 7">Proteasome subunit alpha</fullName>
    </recommendedName>
    <alternativeName>
        <fullName evidence="5">20S proteasome alpha subunit</fullName>
    </alternativeName>
    <alternativeName>
        <fullName evidence="5">Proteasome core protein PsmA</fullName>
    </alternativeName>
</protein>
<gene>
    <name evidence="5" type="primary">psmA</name>
    <name evidence="10" type="ORF">C474_18705</name>
</gene>
<evidence type="ECO:0000256" key="1">
    <source>
        <dbReference type="ARBA" id="ARBA00004496"/>
    </source>
</evidence>
<dbReference type="eggNOG" id="arCOG00971">
    <property type="taxonomic scope" value="Archaea"/>
</dbReference>
<comment type="function">
    <text evidence="5 7">Component of the proteasome core, a large protease complex with broad specificity involved in protein degradation.</text>
</comment>
<dbReference type="GO" id="GO:0006511">
    <property type="term" value="P:ubiquitin-dependent protein catabolic process"/>
    <property type="evidence" value="ECO:0007669"/>
    <property type="project" value="InterPro"/>
</dbReference>
<comment type="subcellular location">
    <subcellularLocation>
        <location evidence="1 5 7">Cytoplasm</location>
    </subcellularLocation>
</comment>
<feature type="region of interest" description="Disordered" evidence="8">
    <location>
        <begin position="235"/>
        <end position="260"/>
    </location>
</feature>
<dbReference type="InterPro" id="IPR050115">
    <property type="entry name" value="Proteasome_alpha"/>
</dbReference>
<dbReference type="PROSITE" id="PS00388">
    <property type="entry name" value="PROTEASOME_ALPHA_1"/>
    <property type="match status" value="1"/>
</dbReference>
<dbReference type="SMART" id="SM00948">
    <property type="entry name" value="Proteasome_A_N"/>
    <property type="match status" value="1"/>
</dbReference>
<feature type="domain" description="Proteasome alpha-type subunits" evidence="9">
    <location>
        <begin position="10"/>
        <end position="32"/>
    </location>
</feature>
<dbReference type="AlphaFoldDB" id="M0CTX3"/>
<sequence>MQGQAQQQAYDRGITIFSPDGRLYQVEYAREAVKRGTASIGVRTSEGVVLAADKRSRSPLMEPTSVEKIHKADEHIGIASAGHVADARQLIDFARRQAQVNRLRYGEPIGIETLTKEVTDHIQQYTQVGGARPFGVALLIGGIENGTPRLYETDPSGTPYEWKAVSIGADRGDLQDYLEENYREDLTLDEGIGLALRAIASTNDDELDAGGVDVGTVSGETETFVELENDEIADYIADNDLEPSEDDEDEDEGDGDETAE</sequence>
<keyword evidence="2 5" id="KW-0963">Cytoplasm</keyword>
<evidence type="ECO:0000256" key="8">
    <source>
        <dbReference type="SAM" id="MobiDB-lite"/>
    </source>
</evidence>
<dbReference type="OrthoDB" id="9421at2157"/>
<evidence type="ECO:0000256" key="6">
    <source>
        <dbReference type="PROSITE-ProRule" id="PRU00808"/>
    </source>
</evidence>
<dbReference type="InParanoid" id="M0CTX3"/>
<accession>M0CTX3</accession>
<dbReference type="PATRIC" id="fig|1227487.5.peg.3716"/>
<dbReference type="InterPro" id="IPR019982">
    <property type="entry name" value="Proteasome_asu_arc"/>
</dbReference>
<comment type="similarity">
    <text evidence="5 6 7">Belongs to the peptidase T1A family.</text>
</comment>
<comment type="subunit">
    <text evidence="4">The 20S proteasome core is composed of 14 alpha and 14 beta subunits that assemble into four stacked heptameric rings, resulting in a barrel-shaped structure. The two inner rings, each composed of seven catalytic beta subunits, are sandwiched by two outer rings, each composed of seven alpha subunits. H.volcanii produces at least 2 types of 20S proteasomes: an alpha1-beta proteasome and a proteasome containing all three subunits (alpha1, alpha2, and beta) that appears to be asymmetrical with homo-oligomeric alpha1 and alpha2 rings positioned on separate ends. The catalytic chamber with the active sites is on the inside of the barrel. Has probably a gated structure, the ends of the cylinder being occluded by the N-termini of the alpha-subunits. Is likely capped at one or both ends by the proteasome regulatory ATPase, PAN.</text>
</comment>
<dbReference type="RefSeq" id="WP_008389480.1">
    <property type="nucleotide sequence ID" value="NZ_AOIV01000042.1"/>
</dbReference>
<evidence type="ECO:0000256" key="4">
    <source>
        <dbReference type="ARBA" id="ARBA00062996"/>
    </source>
</evidence>
<dbReference type="FunFam" id="3.60.20.10:FF:000004">
    <property type="entry name" value="Proteasome subunit alpha type-4"/>
    <property type="match status" value="1"/>
</dbReference>
<proteinExistence type="inferred from homology"/>
<dbReference type="HAMAP" id="MF_00289_A">
    <property type="entry name" value="Proteasome_A_A"/>
    <property type="match status" value="1"/>
</dbReference>
<comment type="activity regulation">
    <text evidence="5">The formation of the proteasomal ATPase PAN-20S proteasome complex, via the docking of the C-termini of PAN into the intersubunit pockets in the alpha-rings, triggers opening of the gate for substrate entry. Interconversion between the open-gate and close-gate conformations leads to a dynamic regulation of the 20S proteasome proteolysis activity.</text>
</comment>
<evidence type="ECO:0000313" key="11">
    <source>
        <dbReference type="Proteomes" id="UP000011513"/>
    </source>
</evidence>
<evidence type="ECO:0000256" key="3">
    <source>
        <dbReference type="ARBA" id="ARBA00022942"/>
    </source>
</evidence>
<keyword evidence="3 5" id="KW-0647">Proteasome</keyword>
<evidence type="ECO:0000313" key="10">
    <source>
        <dbReference type="EMBL" id="ELZ26700.1"/>
    </source>
</evidence>
<dbReference type="Pfam" id="PF00227">
    <property type="entry name" value="Proteasome"/>
    <property type="match status" value="1"/>
</dbReference>
<dbReference type="InterPro" id="IPR023332">
    <property type="entry name" value="Proteasome_alpha-type"/>
</dbReference>
<dbReference type="NCBIfam" id="TIGR03633">
    <property type="entry name" value="arc_protsome_A"/>
    <property type="match status" value="1"/>
</dbReference>
<dbReference type="InterPro" id="IPR001353">
    <property type="entry name" value="Proteasome_sua/b"/>
</dbReference>
<dbReference type="InterPro" id="IPR000426">
    <property type="entry name" value="Proteasome_asu_N"/>
</dbReference>
<evidence type="ECO:0000256" key="2">
    <source>
        <dbReference type="ARBA" id="ARBA00022490"/>
    </source>
</evidence>
<dbReference type="FunCoup" id="M0CTX3">
    <property type="interactions" value="118"/>
</dbReference>
<organism evidence="10 11">
    <name type="scientific">Halogeometricum pallidum JCM 14848</name>
    <dbReference type="NCBI Taxonomy" id="1227487"/>
    <lineage>
        <taxon>Archaea</taxon>
        <taxon>Methanobacteriati</taxon>
        <taxon>Methanobacteriota</taxon>
        <taxon>Stenosarchaea group</taxon>
        <taxon>Halobacteria</taxon>
        <taxon>Halobacteriales</taxon>
        <taxon>Haloferacaceae</taxon>
        <taxon>Halogeometricum</taxon>
    </lineage>
</organism>
<dbReference type="PROSITE" id="PS51475">
    <property type="entry name" value="PROTEASOME_ALPHA_2"/>
    <property type="match status" value="1"/>
</dbReference>
<keyword evidence="10" id="KW-0378">Hydrolase</keyword>
<dbReference type="NCBIfam" id="NF003075">
    <property type="entry name" value="PRK03996.1"/>
    <property type="match status" value="1"/>
</dbReference>
<dbReference type="InterPro" id="IPR029055">
    <property type="entry name" value="Ntn_hydrolases_N"/>
</dbReference>
<comment type="subunit">
    <text evidence="5 7">The 20S proteasome core is composed of 14 alpha and 14 beta subunits that assemble into four stacked heptameric rings, resulting in a barrel-shaped structure. The two inner rings, each composed of seven catalytic beta subunits, are sandwiched by two outer rings, each composed of seven alpha subunits. The catalytic chamber with the active sites is on the inside of the barrel. Has a gated structure, the ends of the cylinder being occluded by the N-termini of the alpha-subunits. Is capped at one or both ends by the proteasome regulatory ATPase, PAN.</text>
</comment>